<proteinExistence type="predicted"/>
<gene>
    <name evidence="1" type="ORF">RCL2_002728400</name>
</gene>
<accession>A0A8H3M7Z7</accession>
<dbReference type="InterPro" id="IPR035979">
    <property type="entry name" value="RBD_domain_sf"/>
</dbReference>
<dbReference type="Proteomes" id="UP000615446">
    <property type="component" value="Unassembled WGS sequence"/>
</dbReference>
<evidence type="ECO:0000313" key="2">
    <source>
        <dbReference type="Proteomes" id="UP000615446"/>
    </source>
</evidence>
<name>A0A8H3M7Z7_9GLOM</name>
<dbReference type="AlphaFoldDB" id="A0A8H3M7Z7"/>
<comment type="caution">
    <text evidence="1">The sequence shown here is derived from an EMBL/GenBank/DDBJ whole genome shotgun (WGS) entry which is preliminary data.</text>
</comment>
<dbReference type="GO" id="GO:0003676">
    <property type="term" value="F:nucleic acid binding"/>
    <property type="evidence" value="ECO:0007669"/>
    <property type="project" value="InterPro"/>
</dbReference>
<organism evidence="1 2">
    <name type="scientific">Rhizophagus clarus</name>
    <dbReference type="NCBI Taxonomy" id="94130"/>
    <lineage>
        <taxon>Eukaryota</taxon>
        <taxon>Fungi</taxon>
        <taxon>Fungi incertae sedis</taxon>
        <taxon>Mucoromycota</taxon>
        <taxon>Glomeromycotina</taxon>
        <taxon>Glomeromycetes</taxon>
        <taxon>Glomerales</taxon>
        <taxon>Glomeraceae</taxon>
        <taxon>Rhizophagus</taxon>
    </lineage>
</organism>
<dbReference type="EMBL" id="BLAL01000295">
    <property type="protein sequence ID" value="GET00840.1"/>
    <property type="molecule type" value="Genomic_DNA"/>
</dbReference>
<dbReference type="SUPFAM" id="SSF54928">
    <property type="entry name" value="RNA-binding domain, RBD"/>
    <property type="match status" value="1"/>
</dbReference>
<reference evidence="1" key="1">
    <citation type="submission" date="2019-10" db="EMBL/GenBank/DDBJ databases">
        <title>Conservation and host-specific expression of non-tandemly repeated heterogenous ribosome RNA gene in arbuscular mycorrhizal fungi.</title>
        <authorList>
            <person name="Maeda T."/>
            <person name="Kobayashi Y."/>
            <person name="Nakagawa T."/>
            <person name="Ezawa T."/>
            <person name="Yamaguchi K."/>
            <person name="Bino T."/>
            <person name="Nishimoto Y."/>
            <person name="Shigenobu S."/>
            <person name="Kawaguchi M."/>
        </authorList>
    </citation>
    <scope>NUCLEOTIDE SEQUENCE</scope>
    <source>
        <strain evidence="1">HR1</strain>
    </source>
</reference>
<sequence length="576" mass="65437">MTTKRMIRNLNKHATSQPKLVVPDEKPSVVILAQNTALSASSQPKTQAPPLGSSSVIVKKEIINENAKRTPVEELAIVQKIALVSNLDTEFSLVQDLFAKKKDGQITFTCYASDTNEDAMVTDLSNQADQHTCANRLIKKQYITNIDQCQIDTKMDVDQNTNAHQISAQPDNLKEIITISDDDNSFVLINKIFTIYTESNNLLHIRKTDKAHEVLKLLQKYPSDEDSYNKVLQANFHTSIQGEGEDEQRDLRKQHNLRISGLPIGTIAVNLKPIIDEINTMTCFIPHNSYHYKPFSYAYVNFKNEEDKDIAMKKKFLIRQGKTDKPLFISDPATQRYICNNCGNPNHVYAEYNVKKCQTKRANTVKVAWKEQSKITAQNIKKSYAQAVQSPPLKHAQTNQTKKIITQTKANYEHSNNVNNTRKKPDDYLSDTQKAYLCSLVDNLVTQLETQISAEFSTIRGHISSFGNRLNQFKAERNERLKQINTSIAIPIQRTKSPFPIFSTSKNKQNKQVRKGSDFEDQMVGGLQSTIKEALQKLLGNNTNTQDDTLQFDEEEKLLQTDNEEEYADVENNIEA</sequence>
<dbReference type="OrthoDB" id="2353951at2759"/>
<evidence type="ECO:0000313" key="1">
    <source>
        <dbReference type="EMBL" id="GET00840.1"/>
    </source>
</evidence>
<protein>
    <submittedName>
        <fullName evidence="1">Uncharacterized protein</fullName>
    </submittedName>
</protein>